<feature type="transmembrane region" description="Helical" evidence="2">
    <location>
        <begin position="142"/>
        <end position="159"/>
    </location>
</feature>
<dbReference type="RefSeq" id="WP_161902818.1">
    <property type="nucleotide sequence ID" value="NZ_MAEL01000052.1"/>
</dbReference>
<keyword evidence="2" id="KW-0472">Membrane</keyword>
<organism evidence="4 5">
    <name type="scientific">Candidatus Enterococcus willemsii</name>
    <dbReference type="NCBI Taxonomy" id="1857215"/>
    <lineage>
        <taxon>Bacteria</taxon>
        <taxon>Bacillati</taxon>
        <taxon>Bacillota</taxon>
        <taxon>Bacilli</taxon>
        <taxon>Lactobacillales</taxon>
        <taxon>Enterococcaceae</taxon>
        <taxon>Enterococcus</taxon>
    </lineage>
</organism>
<keyword evidence="4" id="KW-0378">Hydrolase</keyword>
<dbReference type="PANTHER" id="PTHR36435:SF6">
    <property type="entry name" value="ABORTIVE INFECTION PROTEIN"/>
    <property type="match status" value="1"/>
</dbReference>
<comment type="similarity">
    <text evidence="1">Belongs to the UPF0177 family.</text>
</comment>
<feature type="domain" description="CAAX prenyl protease 2/Lysostaphin resistance protein A-like" evidence="3">
    <location>
        <begin position="112"/>
        <end position="198"/>
    </location>
</feature>
<evidence type="ECO:0000313" key="5">
    <source>
        <dbReference type="Proteomes" id="UP000782705"/>
    </source>
</evidence>
<evidence type="ECO:0000256" key="2">
    <source>
        <dbReference type="SAM" id="Phobius"/>
    </source>
</evidence>
<dbReference type="GO" id="GO:0008233">
    <property type="term" value="F:peptidase activity"/>
    <property type="evidence" value="ECO:0007669"/>
    <property type="project" value="UniProtKB-KW"/>
</dbReference>
<evidence type="ECO:0000259" key="3">
    <source>
        <dbReference type="Pfam" id="PF02517"/>
    </source>
</evidence>
<evidence type="ECO:0000256" key="1">
    <source>
        <dbReference type="ARBA" id="ARBA00009067"/>
    </source>
</evidence>
<keyword evidence="4" id="KW-0645">Protease</keyword>
<feature type="transmembrane region" description="Helical" evidence="2">
    <location>
        <begin position="109"/>
        <end position="130"/>
    </location>
</feature>
<proteinExistence type="inferred from homology"/>
<feature type="transmembrane region" description="Helical" evidence="2">
    <location>
        <begin position="7"/>
        <end position="25"/>
    </location>
</feature>
<name>A0ABQ6YX70_9ENTE</name>
<dbReference type="Proteomes" id="UP000782705">
    <property type="component" value="Unassembled WGS sequence"/>
</dbReference>
<dbReference type="Pfam" id="PF02517">
    <property type="entry name" value="Rce1-like"/>
    <property type="match status" value="1"/>
</dbReference>
<comment type="caution">
    <text evidence="4">The sequence shown here is derived from an EMBL/GenBank/DDBJ whole genome shotgun (WGS) entry which is preliminary data.</text>
</comment>
<feature type="transmembrane region" description="Helical" evidence="2">
    <location>
        <begin position="31"/>
        <end position="50"/>
    </location>
</feature>
<gene>
    <name evidence="4" type="ORF">BAU17_09190</name>
</gene>
<keyword evidence="5" id="KW-1185">Reference proteome</keyword>
<accession>A0ABQ6YX70</accession>
<feature type="transmembrane region" description="Helical" evidence="2">
    <location>
        <begin position="65"/>
        <end position="89"/>
    </location>
</feature>
<dbReference type="InterPro" id="IPR003675">
    <property type="entry name" value="Rce1/LyrA-like_dom"/>
</dbReference>
<dbReference type="InterPro" id="IPR052710">
    <property type="entry name" value="CAAX_protease"/>
</dbReference>
<reference evidence="4 5" key="1">
    <citation type="submission" date="2016-06" db="EMBL/GenBank/DDBJ databases">
        <title>Four novel species of enterococci isolated from chicken manure.</title>
        <authorList>
            <person name="Van Tyne D."/>
        </authorList>
    </citation>
    <scope>NUCLEOTIDE SEQUENCE [LARGE SCALE GENOMIC DNA]</scope>
    <source>
        <strain evidence="4 5">CU12B</strain>
    </source>
</reference>
<sequence length="209" mass="23395">MSVKKYSVLTIGLYVLIFLSPLLFATFHAQAWGVIISYLLGAILMIAMYLKQTSFLSFEKKQPNWLLVILLGVLGIFGSIILQNIVIQIEVLFGQNPVSQNTEGIVQNVLAQPLFFIAVMIGAPIMEEFVFRRAITGLLEHYMNVWLAIAISSFLFALIHFDGHLLLYFSLGFFFSILYKTTGKIWTSILTHAGMNALVLIAQLVLTTS</sequence>
<dbReference type="PANTHER" id="PTHR36435">
    <property type="entry name" value="SLR1288 PROTEIN"/>
    <property type="match status" value="1"/>
</dbReference>
<dbReference type="EMBL" id="MAEL01000052">
    <property type="protein sequence ID" value="KAF1302419.1"/>
    <property type="molecule type" value="Genomic_DNA"/>
</dbReference>
<protein>
    <submittedName>
        <fullName evidence="4">CAAX protease</fullName>
    </submittedName>
</protein>
<keyword evidence="2" id="KW-0812">Transmembrane</keyword>
<feature type="transmembrane region" description="Helical" evidence="2">
    <location>
        <begin position="189"/>
        <end position="206"/>
    </location>
</feature>
<evidence type="ECO:0000313" key="4">
    <source>
        <dbReference type="EMBL" id="KAF1302419.1"/>
    </source>
</evidence>
<keyword evidence="2" id="KW-1133">Transmembrane helix</keyword>
<dbReference type="GO" id="GO:0006508">
    <property type="term" value="P:proteolysis"/>
    <property type="evidence" value="ECO:0007669"/>
    <property type="project" value="UniProtKB-KW"/>
</dbReference>